<dbReference type="PANTHER" id="PTHR42908:SF42">
    <property type="entry name" value="ELONGATION FACTOR 2-RELATED"/>
    <property type="match status" value="1"/>
</dbReference>
<gene>
    <name evidence="4" type="ORF">KIW84_042479</name>
</gene>
<accession>A0A9D4XCJ3</accession>
<dbReference type="GO" id="GO:0003746">
    <property type="term" value="F:translation elongation factor activity"/>
    <property type="evidence" value="ECO:0007669"/>
    <property type="project" value="TreeGrafter"/>
</dbReference>
<dbReference type="GO" id="GO:0043022">
    <property type="term" value="F:ribosome binding"/>
    <property type="evidence" value="ECO:0007669"/>
    <property type="project" value="TreeGrafter"/>
</dbReference>
<protein>
    <recommendedName>
        <fullName evidence="3">Elongation Factor G domain-containing protein</fullName>
    </recommendedName>
</protein>
<feature type="domain" description="Elongation Factor G" evidence="3">
    <location>
        <begin position="425"/>
        <end position="475"/>
    </location>
</feature>
<proteinExistence type="predicted"/>
<evidence type="ECO:0000256" key="1">
    <source>
        <dbReference type="ARBA" id="ARBA00022741"/>
    </source>
</evidence>
<evidence type="ECO:0000313" key="5">
    <source>
        <dbReference type="Proteomes" id="UP001058974"/>
    </source>
</evidence>
<evidence type="ECO:0000313" key="4">
    <source>
        <dbReference type="EMBL" id="KAI5417867.1"/>
    </source>
</evidence>
<dbReference type="Gramene" id="Psat04G0247900-T1">
    <property type="protein sequence ID" value="KAI5417867.1"/>
    <property type="gene ID" value="KIW84_042479"/>
</dbReference>
<dbReference type="InterPro" id="IPR035647">
    <property type="entry name" value="EFG_III/V"/>
</dbReference>
<sequence>MKAQDSRVQQWGVIAKNKDEYVKLAMKKLAFDIPALQNLRLSLQKLMSKYLIFDEASVNLGLESVFRNAGPCVYHGNCKTVSCYWNAYAMWLVPHSPQCNLQNTTSTIFRTHPSFRFHQCCQTHRTGQESLMEDNWPDEDVENELSPIAAHLGYVQQLLGRKQDAIEAYVDMTKRDTAAEMALRLFCEESGLPAAQDDTQIQHSNETALGCLAESLTCEDLNDEIANVKRMKFSLHELPCSRSNSEHVLGSSGIPKVVISNPPCAATDCDSDPIAFRTVESSKHGVVSSCCLLKHNLVQNKYALNNDVDVTNCKSETANGNITKEMSANKVVASPISQESSANRLAVTSSSITVAKKSSYPLKTEKMAEGFQSSNMIISNLVSKLDKEDPRSILQFHIVQLLTMSDWSIGKHQRRCRRWMESVASDLPKLVEGLKRLAKPNPMVVCTIEESGEHIVAGAGELHLEICLKDLQDDFMGGAEIVKSDPVVSFRETVLERSCRTVMSKSPKFTIFSCKH</sequence>
<organism evidence="4 5">
    <name type="scientific">Pisum sativum</name>
    <name type="common">Garden pea</name>
    <name type="synonym">Lathyrus oleraceus</name>
    <dbReference type="NCBI Taxonomy" id="3888"/>
    <lineage>
        <taxon>Eukaryota</taxon>
        <taxon>Viridiplantae</taxon>
        <taxon>Streptophyta</taxon>
        <taxon>Embryophyta</taxon>
        <taxon>Tracheophyta</taxon>
        <taxon>Spermatophyta</taxon>
        <taxon>Magnoliopsida</taxon>
        <taxon>eudicotyledons</taxon>
        <taxon>Gunneridae</taxon>
        <taxon>Pentapetalae</taxon>
        <taxon>rosids</taxon>
        <taxon>fabids</taxon>
        <taxon>Fabales</taxon>
        <taxon>Fabaceae</taxon>
        <taxon>Papilionoideae</taxon>
        <taxon>50 kb inversion clade</taxon>
        <taxon>NPAAA clade</taxon>
        <taxon>Hologalegina</taxon>
        <taxon>IRL clade</taxon>
        <taxon>Fabeae</taxon>
        <taxon>Lathyrus</taxon>
    </lineage>
</organism>
<evidence type="ECO:0000256" key="2">
    <source>
        <dbReference type="ARBA" id="ARBA00023134"/>
    </source>
</evidence>
<dbReference type="Proteomes" id="UP001058974">
    <property type="component" value="Chromosome 4"/>
</dbReference>
<dbReference type="InterPro" id="IPR041095">
    <property type="entry name" value="EFG_II"/>
</dbReference>
<dbReference type="GO" id="GO:0005829">
    <property type="term" value="C:cytosol"/>
    <property type="evidence" value="ECO:0007669"/>
    <property type="project" value="TreeGrafter"/>
</dbReference>
<dbReference type="CDD" id="cd16261">
    <property type="entry name" value="EF2_snRNP_III"/>
    <property type="match status" value="1"/>
</dbReference>
<keyword evidence="2" id="KW-0342">GTP-binding</keyword>
<dbReference type="GO" id="GO:1990904">
    <property type="term" value="C:ribonucleoprotein complex"/>
    <property type="evidence" value="ECO:0007669"/>
    <property type="project" value="TreeGrafter"/>
</dbReference>
<dbReference type="GO" id="GO:0003924">
    <property type="term" value="F:GTPase activity"/>
    <property type="evidence" value="ECO:0007669"/>
    <property type="project" value="TreeGrafter"/>
</dbReference>
<dbReference type="Pfam" id="PF14492">
    <property type="entry name" value="EFG_III"/>
    <property type="match status" value="1"/>
</dbReference>
<keyword evidence="1" id="KW-0547">Nucleotide-binding</keyword>
<dbReference type="Gene3D" id="3.30.70.870">
    <property type="entry name" value="Elongation Factor G (Translational Gtpase), domain 3"/>
    <property type="match status" value="1"/>
</dbReference>
<keyword evidence="5" id="KW-1185">Reference proteome</keyword>
<reference evidence="4 5" key="1">
    <citation type="journal article" date="2022" name="Nat. Genet.">
        <title>Improved pea reference genome and pan-genome highlight genomic features and evolutionary characteristics.</title>
        <authorList>
            <person name="Yang T."/>
            <person name="Liu R."/>
            <person name="Luo Y."/>
            <person name="Hu S."/>
            <person name="Wang D."/>
            <person name="Wang C."/>
            <person name="Pandey M.K."/>
            <person name="Ge S."/>
            <person name="Xu Q."/>
            <person name="Li N."/>
            <person name="Li G."/>
            <person name="Huang Y."/>
            <person name="Saxena R.K."/>
            <person name="Ji Y."/>
            <person name="Li M."/>
            <person name="Yan X."/>
            <person name="He Y."/>
            <person name="Liu Y."/>
            <person name="Wang X."/>
            <person name="Xiang C."/>
            <person name="Varshney R.K."/>
            <person name="Ding H."/>
            <person name="Gao S."/>
            <person name="Zong X."/>
        </authorList>
    </citation>
    <scope>NUCLEOTIDE SEQUENCE [LARGE SCALE GENOMIC DNA]</scope>
    <source>
        <strain evidence="4 5">cv. Zhongwan 6</strain>
    </source>
</reference>
<dbReference type="EMBL" id="JAMSHJ010000004">
    <property type="protein sequence ID" value="KAI5417867.1"/>
    <property type="molecule type" value="Genomic_DNA"/>
</dbReference>
<dbReference type="SUPFAM" id="SSF54980">
    <property type="entry name" value="EF-G C-terminal domain-like"/>
    <property type="match status" value="1"/>
</dbReference>
<comment type="caution">
    <text evidence="4">The sequence shown here is derived from an EMBL/GenBank/DDBJ whole genome shotgun (WGS) entry which is preliminary data.</text>
</comment>
<dbReference type="AlphaFoldDB" id="A0A9D4XCJ3"/>
<dbReference type="GO" id="GO:0005525">
    <property type="term" value="F:GTP binding"/>
    <property type="evidence" value="ECO:0007669"/>
    <property type="project" value="UniProtKB-KW"/>
</dbReference>
<dbReference type="FunFam" id="3.30.70.870:FF:000002">
    <property type="entry name" value="Translation elongation factor 2"/>
    <property type="match status" value="1"/>
</dbReference>
<name>A0A9D4XCJ3_PEA</name>
<evidence type="ECO:0000259" key="3">
    <source>
        <dbReference type="Pfam" id="PF14492"/>
    </source>
</evidence>
<dbReference type="PANTHER" id="PTHR42908">
    <property type="entry name" value="TRANSLATION ELONGATION FACTOR-RELATED"/>
    <property type="match status" value="1"/>
</dbReference>